<reference evidence="2" key="1">
    <citation type="journal article" date="2019" name="Int. J. Syst. Evol. Microbiol.">
        <title>The Global Catalogue of Microorganisms (GCM) 10K type strain sequencing project: providing services to taxonomists for standard genome sequencing and annotation.</title>
        <authorList>
            <consortium name="The Broad Institute Genomics Platform"/>
            <consortium name="The Broad Institute Genome Sequencing Center for Infectious Disease"/>
            <person name="Wu L."/>
            <person name="Ma J."/>
        </authorList>
    </citation>
    <scope>NUCLEOTIDE SEQUENCE [LARGE SCALE GENOMIC DNA]</scope>
    <source>
        <strain evidence="2">CCM 4481</strain>
    </source>
</reference>
<dbReference type="EMBL" id="JBHSGA010000016">
    <property type="protein sequence ID" value="MFC4526735.1"/>
    <property type="molecule type" value="Genomic_DNA"/>
</dbReference>
<dbReference type="PANTHER" id="PTHR42830:SF2">
    <property type="entry name" value="OSMC_OHR FAMILY PROTEIN"/>
    <property type="match status" value="1"/>
</dbReference>
<gene>
    <name evidence="1" type="ORF">ACFO5W_08805</name>
</gene>
<evidence type="ECO:0000313" key="2">
    <source>
        <dbReference type="Proteomes" id="UP001595961"/>
    </source>
</evidence>
<dbReference type="Pfam" id="PF02566">
    <property type="entry name" value="OsmC"/>
    <property type="match status" value="1"/>
</dbReference>
<protein>
    <submittedName>
        <fullName evidence="1">OsmC family protein</fullName>
    </submittedName>
</protein>
<dbReference type="Proteomes" id="UP001595961">
    <property type="component" value="Unassembled WGS sequence"/>
</dbReference>
<sequence length="166" mass="18517">MYTFTLQGRQMAKNHDFTADIVWTGDRGEGTKSYRGYDRTWRIATPGKALIECSNDPMLGGDPSKPNPEDLLLASLSACHMLWYLHLASSARIVVKNYQDTPLGVGETGSRGEGRFIKAVLRPRIAVQRGADLAKADSLHHEVHQFCFIARSVNFPISYEATYVEV</sequence>
<proteinExistence type="predicted"/>
<dbReference type="InterPro" id="IPR036102">
    <property type="entry name" value="OsmC/Ohrsf"/>
</dbReference>
<dbReference type="InterPro" id="IPR052707">
    <property type="entry name" value="OsmC_Ohr_Peroxiredoxin"/>
</dbReference>
<keyword evidence="2" id="KW-1185">Reference proteome</keyword>
<name>A0ABV9C1N9_9GAMM</name>
<comment type="caution">
    <text evidence="1">The sequence shown here is derived from an EMBL/GenBank/DDBJ whole genome shotgun (WGS) entry which is preliminary data.</text>
</comment>
<dbReference type="InterPro" id="IPR003718">
    <property type="entry name" value="OsmC/Ohr_fam"/>
</dbReference>
<evidence type="ECO:0000313" key="1">
    <source>
        <dbReference type="EMBL" id="MFC4526735.1"/>
    </source>
</evidence>
<dbReference type="RefSeq" id="WP_266152483.1">
    <property type="nucleotide sequence ID" value="NZ_CP064028.1"/>
</dbReference>
<accession>A0ABV9C1N9</accession>
<dbReference type="Gene3D" id="3.30.300.20">
    <property type="match status" value="1"/>
</dbReference>
<dbReference type="PANTHER" id="PTHR42830">
    <property type="entry name" value="OSMOTICALLY INDUCIBLE FAMILY PROTEIN"/>
    <property type="match status" value="1"/>
</dbReference>
<dbReference type="InterPro" id="IPR015946">
    <property type="entry name" value="KH_dom-like_a/b"/>
</dbReference>
<dbReference type="SUPFAM" id="SSF82784">
    <property type="entry name" value="OsmC-like"/>
    <property type="match status" value="1"/>
</dbReference>
<organism evidence="1 2">
    <name type="scientific">Dyella halodurans</name>
    <dbReference type="NCBI Taxonomy" id="1920171"/>
    <lineage>
        <taxon>Bacteria</taxon>
        <taxon>Pseudomonadati</taxon>
        <taxon>Pseudomonadota</taxon>
        <taxon>Gammaproteobacteria</taxon>
        <taxon>Lysobacterales</taxon>
        <taxon>Rhodanobacteraceae</taxon>
        <taxon>Dyella</taxon>
    </lineage>
</organism>